<dbReference type="EMBL" id="CAAALY010008654">
    <property type="protein sequence ID" value="VEL10315.1"/>
    <property type="molecule type" value="Genomic_DNA"/>
</dbReference>
<organism evidence="1 2">
    <name type="scientific">Protopolystoma xenopodis</name>
    <dbReference type="NCBI Taxonomy" id="117903"/>
    <lineage>
        <taxon>Eukaryota</taxon>
        <taxon>Metazoa</taxon>
        <taxon>Spiralia</taxon>
        <taxon>Lophotrochozoa</taxon>
        <taxon>Platyhelminthes</taxon>
        <taxon>Monogenea</taxon>
        <taxon>Polyopisthocotylea</taxon>
        <taxon>Polystomatidea</taxon>
        <taxon>Polystomatidae</taxon>
        <taxon>Protopolystoma</taxon>
    </lineage>
</organism>
<accession>A0A3S5A933</accession>
<proteinExistence type="predicted"/>
<keyword evidence="2" id="KW-1185">Reference proteome</keyword>
<gene>
    <name evidence="1" type="ORF">PXEA_LOCUS3755</name>
</gene>
<sequence>MSDSEVRPKFNQAACGFKVYPASLHEAFPLIQEARDKQANRPARFRPSTEGFLLFPVIQLPTTYFTPLPTPPGRQPSLSESVIPGEIYIPPGHPLASPSLYGASVNIFCPNCLASIVCPDYTQKYPVPLINNRGANPTESHRGASGSPGLERTILNMALFFLSTLPPNTSYTSCYLHCDTSSRHFTLQTGYPFTRASPQRPLFSCPVPPLQPPTARGGFHHLCTKGM</sequence>
<comment type="caution">
    <text evidence="1">The sequence shown here is derived from an EMBL/GenBank/DDBJ whole genome shotgun (WGS) entry which is preliminary data.</text>
</comment>
<name>A0A3S5A933_9PLAT</name>
<protein>
    <submittedName>
        <fullName evidence="1">Uncharacterized protein</fullName>
    </submittedName>
</protein>
<dbReference type="AlphaFoldDB" id="A0A3S5A933"/>
<dbReference type="Proteomes" id="UP000784294">
    <property type="component" value="Unassembled WGS sequence"/>
</dbReference>
<evidence type="ECO:0000313" key="1">
    <source>
        <dbReference type="EMBL" id="VEL10315.1"/>
    </source>
</evidence>
<reference evidence="1" key="1">
    <citation type="submission" date="2018-11" db="EMBL/GenBank/DDBJ databases">
        <authorList>
            <consortium name="Pathogen Informatics"/>
        </authorList>
    </citation>
    <scope>NUCLEOTIDE SEQUENCE</scope>
</reference>
<evidence type="ECO:0000313" key="2">
    <source>
        <dbReference type="Proteomes" id="UP000784294"/>
    </source>
</evidence>